<feature type="domain" description="S1 motif" evidence="7">
    <location>
        <begin position="58"/>
        <end position="127"/>
    </location>
</feature>
<dbReference type="GO" id="GO:0008143">
    <property type="term" value="F:poly(A) binding"/>
    <property type="evidence" value="ECO:0007669"/>
    <property type="project" value="InterPro"/>
</dbReference>
<dbReference type="InterPro" id="IPR004088">
    <property type="entry name" value="KH_dom_type_1"/>
</dbReference>
<dbReference type="InterPro" id="IPR048565">
    <property type="entry name" value="S1_RRP4"/>
</dbReference>
<feature type="compositionally biased region" description="Basic and acidic residues" evidence="6">
    <location>
        <begin position="254"/>
        <end position="263"/>
    </location>
</feature>
<reference evidence="9" key="1">
    <citation type="submission" date="2012-02" db="EMBL/GenBank/DDBJ databases">
        <title>Complete sequence of chromosome of Methanomethylovorans hollandica DSM 15978.</title>
        <authorList>
            <person name="Lucas S."/>
            <person name="Copeland A."/>
            <person name="Lapidus A."/>
            <person name="Glavina del Rio T."/>
            <person name="Dalin E."/>
            <person name="Tice H."/>
            <person name="Bruce D."/>
            <person name="Goodwin L."/>
            <person name="Pitluck S."/>
            <person name="Peters L."/>
            <person name="Mikhailova N."/>
            <person name="Held B."/>
            <person name="Kyrpides N."/>
            <person name="Mavromatis K."/>
            <person name="Ivanova N."/>
            <person name="Brettin T."/>
            <person name="Detter J.C."/>
            <person name="Han C."/>
            <person name="Larimer F."/>
            <person name="Land M."/>
            <person name="Hauser L."/>
            <person name="Markowitz V."/>
            <person name="Cheng J.-F."/>
            <person name="Hugenholtz P."/>
            <person name="Woyke T."/>
            <person name="Wu D."/>
            <person name="Spring S."/>
            <person name="Schroeder M."/>
            <person name="Brambilla E."/>
            <person name="Klenk H.-P."/>
            <person name="Eisen J.A."/>
        </authorList>
    </citation>
    <scope>NUCLEOTIDE SEQUENCE [LARGE SCALE GENOMIC DNA]</scope>
    <source>
        <strain evidence="9">DSM 15978 / NBRC 107637 / DMS1</strain>
    </source>
</reference>
<dbReference type="Proteomes" id="UP000010866">
    <property type="component" value="Chromosome"/>
</dbReference>
<dbReference type="InterPro" id="IPR023474">
    <property type="entry name" value="Rrp4"/>
</dbReference>
<dbReference type="PROSITE" id="PS50084">
    <property type="entry name" value="KH_TYPE_1"/>
    <property type="match status" value="1"/>
</dbReference>
<gene>
    <name evidence="5" type="primary">rrp4</name>
    <name evidence="8" type="ordered locus">Metho_1884</name>
</gene>
<dbReference type="GO" id="GO:0071051">
    <property type="term" value="P:poly(A)-dependent snoRNA 3'-end processing"/>
    <property type="evidence" value="ECO:0007669"/>
    <property type="project" value="TreeGrafter"/>
</dbReference>
<keyword evidence="3 5" id="KW-0271">Exosome</keyword>
<dbReference type="InterPro" id="IPR036612">
    <property type="entry name" value="KH_dom_type_1_sf"/>
</dbReference>
<dbReference type="RefSeq" id="WP_015325226.1">
    <property type="nucleotide sequence ID" value="NC_019977.1"/>
</dbReference>
<keyword evidence="2 5" id="KW-0963">Cytoplasm</keyword>
<dbReference type="GO" id="GO:0034475">
    <property type="term" value="P:U4 snRNA 3'-end processing"/>
    <property type="evidence" value="ECO:0007669"/>
    <property type="project" value="TreeGrafter"/>
</dbReference>
<dbReference type="GO" id="GO:0005737">
    <property type="term" value="C:cytoplasm"/>
    <property type="evidence" value="ECO:0007669"/>
    <property type="project" value="UniProtKB-SubCell"/>
</dbReference>
<dbReference type="CDD" id="cd22524">
    <property type="entry name" value="KH-I_Rrp4_prokar"/>
    <property type="match status" value="1"/>
</dbReference>
<feature type="region of interest" description="Disordered" evidence="6">
    <location>
        <begin position="231"/>
        <end position="270"/>
    </location>
</feature>
<evidence type="ECO:0000256" key="3">
    <source>
        <dbReference type="ARBA" id="ARBA00022835"/>
    </source>
</evidence>
<dbReference type="InterPro" id="IPR054371">
    <property type="entry name" value="RRP4_N"/>
</dbReference>
<dbReference type="HOGENOM" id="CLU_071769_0_0_2"/>
<dbReference type="Pfam" id="PF22625">
    <property type="entry name" value="ECR1_N_2"/>
    <property type="match status" value="1"/>
</dbReference>
<dbReference type="GO" id="GO:0000467">
    <property type="term" value="P:exonucleolytic trimming to generate mature 3'-end of 5.8S rRNA from tricistronic rRNA transcript (SSU-rRNA, 5.8S rRNA, LSU-rRNA)"/>
    <property type="evidence" value="ECO:0007669"/>
    <property type="project" value="TreeGrafter"/>
</dbReference>
<keyword evidence="9" id="KW-1185">Reference proteome</keyword>
<comment type="similarity">
    <text evidence="1 5">Belongs to the RRP4 family.</text>
</comment>
<dbReference type="SUPFAM" id="SSF50249">
    <property type="entry name" value="Nucleic acid-binding proteins"/>
    <property type="match status" value="1"/>
</dbReference>
<dbReference type="SUPFAM" id="SSF54791">
    <property type="entry name" value="Eukaryotic type KH-domain (KH-domain type I)"/>
    <property type="match status" value="1"/>
</dbReference>
<keyword evidence="4 5" id="KW-0694">RNA-binding</keyword>
<evidence type="ECO:0000256" key="1">
    <source>
        <dbReference type="ARBA" id="ARBA00009155"/>
    </source>
</evidence>
<dbReference type="AlphaFoldDB" id="L0KY66"/>
<feature type="compositionally biased region" description="Acidic residues" evidence="6">
    <location>
        <begin position="231"/>
        <end position="253"/>
    </location>
</feature>
<comment type="subunit">
    <text evidence="5">Component of the archaeal exosome complex. Forms a trimer of Rrp4 and/or Csl4 subunits. The trimer associates with an hexameric ring-like arrangement composed of 3 Rrp41-Rrp42 heterodimers.</text>
</comment>
<dbReference type="InterPro" id="IPR026699">
    <property type="entry name" value="Exosome_RNA_bind1/RRP40/RRP4"/>
</dbReference>
<dbReference type="STRING" id="867904.Metho_1884"/>
<dbReference type="SMART" id="SM00316">
    <property type="entry name" value="S1"/>
    <property type="match status" value="1"/>
</dbReference>
<comment type="subcellular location">
    <subcellularLocation>
        <location evidence="5">Cytoplasm</location>
    </subcellularLocation>
</comment>
<dbReference type="NCBIfam" id="NF003181">
    <property type="entry name" value="PRK04163.1-1"/>
    <property type="match status" value="1"/>
</dbReference>
<organism evidence="8 9">
    <name type="scientific">Methanomethylovorans hollandica (strain DSM 15978 / NBRC 107637 / DMS1)</name>
    <dbReference type="NCBI Taxonomy" id="867904"/>
    <lineage>
        <taxon>Archaea</taxon>
        <taxon>Methanobacteriati</taxon>
        <taxon>Methanobacteriota</taxon>
        <taxon>Stenosarchaea group</taxon>
        <taxon>Methanomicrobia</taxon>
        <taxon>Methanosarcinales</taxon>
        <taxon>Methanosarcinaceae</taxon>
        <taxon>Methanomethylovorans</taxon>
    </lineage>
</organism>
<dbReference type="Gene3D" id="2.40.50.100">
    <property type="match status" value="1"/>
</dbReference>
<evidence type="ECO:0000256" key="5">
    <source>
        <dbReference type="HAMAP-Rule" id="MF_00623"/>
    </source>
</evidence>
<dbReference type="InterPro" id="IPR004087">
    <property type="entry name" value="KH_dom"/>
</dbReference>
<proteinExistence type="inferred from homology"/>
<accession>L0KY66</accession>
<dbReference type="GO" id="GO:0000178">
    <property type="term" value="C:exosome (RNase complex)"/>
    <property type="evidence" value="ECO:0007669"/>
    <property type="project" value="UniProtKB-KW"/>
</dbReference>
<evidence type="ECO:0000256" key="2">
    <source>
        <dbReference type="ARBA" id="ARBA00022490"/>
    </source>
</evidence>
<dbReference type="SMART" id="SM00322">
    <property type="entry name" value="KH"/>
    <property type="match status" value="1"/>
</dbReference>
<dbReference type="PANTHER" id="PTHR21321:SF4">
    <property type="entry name" value="EXOSOME COMPLEX COMPONENT RRP4"/>
    <property type="match status" value="1"/>
</dbReference>
<dbReference type="SUPFAM" id="SSF110324">
    <property type="entry name" value="Ribosomal L27 protein-like"/>
    <property type="match status" value="1"/>
</dbReference>
<evidence type="ECO:0000256" key="4">
    <source>
        <dbReference type="ARBA" id="ARBA00022884"/>
    </source>
</evidence>
<dbReference type="CDD" id="cd05789">
    <property type="entry name" value="S1_Rrp4"/>
    <property type="match status" value="1"/>
</dbReference>
<name>L0KY66_METHD</name>
<dbReference type="GO" id="GO:0071034">
    <property type="term" value="P:CUT catabolic process"/>
    <property type="evidence" value="ECO:0007669"/>
    <property type="project" value="TreeGrafter"/>
</dbReference>
<dbReference type="Gene3D" id="2.40.50.140">
    <property type="entry name" value="Nucleic acid-binding proteins"/>
    <property type="match status" value="1"/>
</dbReference>
<dbReference type="PROSITE" id="PS50126">
    <property type="entry name" value="S1"/>
    <property type="match status" value="1"/>
</dbReference>
<dbReference type="KEGG" id="mhz:Metho_1884"/>
<evidence type="ECO:0000313" key="8">
    <source>
        <dbReference type="EMBL" id="AGB50061.1"/>
    </source>
</evidence>
<dbReference type="HAMAP" id="MF_00623">
    <property type="entry name" value="Exosome_Rrp4"/>
    <property type="match status" value="1"/>
</dbReference>
<dbReference type="InterPro" id="IPR003029">
    <property type="entry name" value="S1_domain"/>
</dbReference>
<dbReference type="GeneID" id="14406397"/>
<dbReference type="EMBL" id="CP003362">
    <property type="protein sequence ID" value="AGB50061.1"/>
    <property type="molecule type" value="Genomic_DNA"/>
</dbReference>
<dbReference type="PANTHER" id="PTHR21321">
    <property type="entry name" value="PNAS-3 RELATED"/>
    <property type="match status" value="1"/>
</dbReference>
<evidence type="ECO:0000256" key="6">
    <source>
        <dbReference type="SAM" id="MobiDB-lite"/>
    </source>
</evidence>
<evidence type="ECO:0000313" key="9">
    <source>
        <dbReference type="Proteomes" id="UP000010866"/>
    </source>
</evidence>
<evidence type="ECO:0000259" key="7">
    <source>
        <dbReference type="PROSITE" id="PS50126"/>
    </source>
</evidence>
<protein>
    <recommendedName>
        <fullName evidence="5">Exosome complex component Rrp4</fullName>
    </recommendedName>
</protein>
<dbReference type="OrthoDB" id="35160at2157"/>
<dbReference type="InterPro" id="IPR012340">
    <property type="entry name" value="NA-bd_OB-fold"/>
</dbReference>
<comment type="function">
    <text evidence="5">Non-catalytic component of the exosome, which is a complex involved in RNA degradation. Increases the RNA binding and the efficiency of RNA degradation. Confers strong poly(A) specificity to the exosome.</text>
</comment>
<dbReference type="Pfam" id="PF15985">
    <property type="entry name" value="KH_6"/>
    <property type="match status" value="1"/>
</dbReference>
<dbReference type="Gene3D" id="3.30.1370.10">
    <property type="entry name" value="K Homology domain, type 1"/>
    <property type="match status" value="1"/>
</dbReference>
<sequence length="270" mass="30191">MDREIVVPGQLLSDNTNESGSGTYVKEGKVYSLLYGVANVKNRISVIPFSGKYIPSRKDLVIGTVFETTSSNWIFDIGSPYDGLLHVSEYPRRVESSMMREIFNIGDCAILRIKDVDASMKIELTLREKGLRKIKGGRLLEVPPTKVPRVIGHNGSMVSMLKKETDCEIFVGQNGRIWINGKDENMDKLSEAIDMIIRESHTSGLTDKISQFLQIEEEDTKVGEEVADVDIEQGEVVEDINSADEEDGEDTDKVDETSRKVDQLLDAEEN</sequence>